<organism evidence="3 4">
    <name type="scientific">Schleiferilactobacillus harbinensis DSM 16991</name>
    <dbReference type="NCBI Taxonomy" id="1122147"/>
    <lineage>
        <taxon>Bacteria</taxon>
        <taxon>Bacillati</taxon>
        <taxon>Bacillota</taxon>
        <taxon>Bacilli</taxon>
        <taxon>Lactobacillales</taxon>
        <taxon>Lactobacillaceae</taxon>
        <taxon>Schleiferilactobacillus</taxon>
    </lineage>
</organism>
<feature type="transmembrane region" description="Helical" evidence="2">
    <location>
        <begin position="334"/>
        <end position="360"/>
    </location>
</feature>
<dbReference type="PANTHER" id="PTHR11328:SF24">
    <property type="entry name" value="MAJOR FACILITATOR SUPERFAMILY (MFS) PROFILE DOMAIN-CONTAINING PROTEIN"/>
    <property type="match status" value="1"/>
</dbReference>
<dbReference type="GO" id="GO:0008643">
    <property type="term" value="P:carbohydrate transport"/>
    <property type="evidence" value="ECO:0007669"/>
    <property type="project" value="InterPro"/>
</dbReference>
<feature type="transmembrane region" description="Helical" evidence="2">
    <location>
        <begin position="84"/>
        <end position="102"/>
    </location>
</feature>
<dbReference type="InterPro" id="IPR039672">
    <property type="entry name" value="MFS_2"/>
</dbReference>
<dbReference type="Pfam" id="PF13347">
    <property type="entry name" value="MFS_2"/>
    <property type="match status" value="1"/>
</dbReference>
<dbReference type="OrthoDB" id="9764596at2"/>
<gene>
    <name evidence="3" type="ORF">FC91_GL002479</name>
</gene>
<protein>
    <submittedName>
        <fullName evidence="3">Transporter major facilitator superfamily MFS 1, Na xyloside symporter</fullName>
    </submittedName>
</protein>
<dbReference type="InterPro" id="IPR036259">
    <property type="entry name" value="MFS_trans_sf"/>
</dbReference>
<proteinExistence type="predicted"/>
<keyword evidence="2" id="KW-1133">Transmembrane helix</keyword>
<name>A0A0R1XH25_9LACO</name>
<feature type="transmembrane region" description="Helical" evidence="2">
    <location>
        <begin position="156"/>
        <end position="178"/>
    </location>
</feature>
<dbReference type="AlphaFoldDB" id="A0A0R1XH25"/>
<evidence type="ECO:0000313" key="4">
    <source>
        <dbReference type="Proteomes" id="UP000050949"/>
    </source>
</evidence>
<sequence>MRQHTQWQTRWPERISYGLSDAADNLVFQVMTTYLLFFYTDVYGLTAGDVALLFVIARICDVIESPLIGIMIDRTHSRFGKSRPFFLWYALPYVVFAVLTFVTPPVGYGGKLAWAYVTYLGLGFLYTTVNLPITSVLPTLSENDQELTLLGVIRQFFGSSVQIIVAVFTLPLVAFFGQGNEQRGFLGTISLFAVISLALILNTFFQIRERFTQPEIAHQPLRKVLSAARHNTPWIVLSLVIFCFWLVTAIKNQTTVYYFKYVLNNQNLVSWANSFTFASLIGVVSIMLIAGRWGNKRTMGTGMLIALAGQLLLAGGVYLRWLPLLFTAIAVNSIGQGMIVGLVSIMIADTIRYGIVVLGVQAEGIFASANDLGVNLGLGLGGLVTGGLLGLAGYVANHAQNAATLRMIDLNYVWIPLGLYLVMIGLLHFYDEQKLYAAIKSRA</sequence>
<dbReference type="GO" id="GO:0005886">
    <property type="term" value="C:plasma membrane"/>
    <property type="evidence" value="ECO:0007669"/>
    <property type="project" value="TreeGrafter"/>
</dbReference>
<dbReference type="eggNOG" id="COG2211">
    <property type="taxonomic scope" value="Bacteria"/>
</dbReference>
<evidence type="ECO:0000256" key="2">
    <source>
        <dbReference type="SAM" id="Phobius"/>
    </source>
</evidence>
<dbReference type="CDD" id="cd17332">
    <property type="entry name" value="MFS_MelB_like"/>
    <property type="match status" value="1"/>
</dbReference>
<keyword evidence="1" id="KW-0762">Sugar transport</keyword>
<comment type="caution">
    <text evidence="3">The sequence shown here is derived from an EMBL/GenBank/DDBJ whole genome shotgun (WGS) entry which is preliminary data.</text>
</comment>
<dbReference type="SUPFAM" id="SSF103473">
    <property type="entry name" value="MFS general substrate transporter"/>
    <property type="match status" value="1"/>
</dbReference>
<feature type="transmembrane region" description="Helical" evidence="2">
    <location>
        <begin position="232"/>
        <end position="250"/>
    </location>
</feature>
<dbReference type="PATRIC" id="fig|1122147.4.peg.2560"/>
<dbReference type="Proteomes" id="UP000050949">
    <property type="component" value="Unassembled WGS sequence"/>
</dbReference>
<dbReference type="GO" id="GO:0006814">
    <property type="term" value="P:sodium ion transport"/>
    <property type="evidence" value="ECO:0007669"/>
    <property type="project" value="InterPro"/>
</dbReference>
<dbReference type="Gene3D" id="1.20.1250.20">
    <property type="entry name" value="MFS general substrate transporter like domains"/>
    <property type="match status" value="2"/>
</dbReference>
<feature type="transmembrane region" description="Helical" evidence="2">
    <location>
        <begin position="270"/>
        <end position="290"/>
    </location>
</feature>
<evidence type="ECO:0000256" key="1">
    <source>
        <dbReference type="ARBA" id="ARBA00022597"/>
    </source>
</evidence>
<feature type="transmembrane region" description="Helical" evidence="2">
    <location>
        <begin position="114"/>
        <end position="136"/>
    </location>
</feature>
<keyword evidence="2" id="KW-0472">Membrane</keyword>
<dbReference type="RefSeq" id="WP_027828112.1">
    <property type="nucleotide sequence ID" value="NZ_AUEH01000012.1"/>
</dbReference>
<evidence type="ECO:0000313" key="3">
    <source>
        <dbReference type="EMBL" id="KRM27467.1"/>
    </source>
</evidence>
<feature type="transmembrane region" description="Helical" evidence="2">
    <location>
        <begin position="302"/>
        <end position="322"/>
    </location>
</feature>
<dbReference type="EMBL" id="AZFW01000048">
    <property type="protein sequence ID" value="KRM27467.1"/>
    <property type="molecule type" value="Genomic_DNA"/>
</dbReference>
<accession>A0A0R1XH25</accession>
<keyword evidence="2" id="KW-0812">Transmembrane</keyword>
<dbReference type="PANTHER" id="PTHR11328">
    <property type="entry name" value="MAJOR FACILITATOR SUPERFAMILY DOMAIN-CONTAINING PROTEIN"/>
    <property type="match status" value="1"/>
</dbReference>
<dbReference type="NCBIfam" id="TIGR00792">
    <property type="entry name" value="gph"/>
    <property type="match status" value="1"/>
</dbReference>
<dbReference type="GO" id="GO:0015293">
    <property type="term" value="F:symporter activity"/>
    <property type="evidence" value="ECO:0007669"/>
    <property type="project" value="InterPro"/>
</dbReference>
<reference evidence="3 4" key="1">
    <citation type="journal article" date="2015" name="Genome Announc.">
        <title>Expanding the biotechnology potential of lactobacilli through comparative genomics of 213 strains and associated genera.</title>
        <authorList>
            <person name="Sun Z."/>
            <person name="Harris H.M."/>
            <person name="McCann A."/>
            <person name="Guo C."/>
            <person name="Argimon S."/>
            <person name="Zhang W."/>
            <person name="Yang X."/>
            <person name="Jeffery I.B."/>
            <person name="Cooney J.C."/>
            <person name="Kagawa T.F."/>
            <person name="Liu W."/>
            <person name="Song Y."/>
            <person name="Salvetti E."/>
            <person name="Wrobel A."/>
            <person name="Rasinkangas P."/>
            <person name="Parkhill J."/>
            <person name="Rea M.C."/>
            <person name="O'Sullivan O."/>
            <person name="Ritari J."/>
            <person name="Douillard F.P."/>
            <person name="Paul Ross R."/>
            <person name="Yang R."/>
            <person name="Briner A.E."/>
            <person name="Felis G.E."/>
            <person name="de Vos W.M."/>
            <person name="Barrangou R."/>
            <person name="Klaenhammer T.R."/>
            <person name="Caufield P.W."/>
            <person name="Cui Y."/>
            <person name="Zhang H."/>
            <person name="O'Toole P.W."/>
        </authorList>
    </citation>
    <scope>NUCLEOTIDE SEQUENCE [LARGE SCALE GENOMIC DNA]</scope>
    <source>
        <strain evidence="3 4">DSM 16991</strain>
    </source>
</reference>
<feature type="transmembrane region" description="Helical" evidence="2">
    <location>
        <begin position="412"/>
        <end position="430"/>
    </location>
</feature>
<keyword evidence="1" id="KW-0813">Transport</keyword>
<feature type="transmembrane region" description="Helical" evidence="2">
    <location>
        <begin position="184"/>
        <end position="205"/>
    </location>
</feature>
<feature type="transmembrane region" description="Helical" evidence="2">
    <location>
        <begin position="372"/>
        <end position="392"/>
    </location>
</feature>
<dbReference type="InterPro" id="IPR001927">
    <property type="entry name" value="Na/Gal_symport"/>
</dbReference>